<dbReference type="Gene3D" id="1.10.10.10">
    <property type="entry name" value="Winged helix-like DNA-binding domain superfamily/Winged helix DNA-binding domain"/>
    <property type="match status" value="1"/>
</dbReference>
<dbReference type="PRINTS" id="PR00038">
    <property type="entry name" value="HTHLUXR"/>
</dbReference>
<dbReference type="SUPFAM" id="SSF46894">
    <property type="entry name" value="C-terminal effector domain of the bipartite response regulators"/>
    <property type="match status" value="1"/>
</dbReference>
<dbReference type="InterPro" id="IPR000792">
    <property type="entry name" value="Tscrpt_reg_LuxR_C"/>
</dbReference>
<dbReference type="InterPro" id="IPR041664">
    <property type="entry name" value="AAA_16"/>
</dbReference>
<dbReference type="EMBL" id="JBHSJB010000011">
    <property type="protein sequence ID" value="MFC5054844.1"/>
    <property type="molecule type" value="Genomic_DNA"/>
</dbReference>
<dbReference type="PROSITE" id="PS50043">
    <property type="entry name" value="HTH_LUXR_2"/>
    <property type="match status" value="1"/>
</dbReference>
<comment type="caution">
    <text evidence="5">The sequence shown here is derived from an EMBL/GenBank/DDBJ whole genome shotgun (WGS) entry which is preliminary data.</text>
</comment>
<keyword evidence="1" id="KW-0547">Nucleotide-binding</keyword>
<dbReference type="PANTHER" id="PTHR16305">
    <property type="entry name" value="TESTICULAR SOLUBLE ADENYLYL CYCLASE"/>
    <property type="match status" value="1"/>
</dbReference>
<evidence type="ECO:0000256" key="1">
    <source>
        <dbReference type="ARBA" id="ARBA00022741"/>
    </source>
</evidence>
<evidence type="ECO:0000313" key="6">
    <source>
        <dbReference type="Proteomes" id="UP001595833"/>
    </source>
</evidence>
<keyword evidence="6" id="KW-1185">Reference proteome</keyword>
<dbReference type="InterPro" id="IPR011990">
    <property type="entry name" value="TPR-like_helical_dom_sf"/>
</dbReference>
<organism evidence="5 6">
    <name type="scientific">Saccharothrix xinjiangensis</name>
    <dbReference type="NCBI Taxonomy" id="204798"/>
    <lineage>
        <taxon>Bacteria</taxon>
        <taxon>Bacillati</taxon>
        <taxon>Actinomycetota</taxon>
        <taxon>Actinomycetes</taxon>
        <taxon>Pseudonocardiales</taxon>
        <taxon>Pseudonocardiaceae</taxon>
        <taxon>Saccharothrix</taxon>
    </lineage>
</organism>
<dbReference type="PANTHER" id="PTHR16305:SF35">
    <property type="entry name" value="TRANSCRIPTIONAL ACTIVATOR DOMAIN"/>
    <property type="match status" value="1"/>
</dbReference>
<feature type="compositionally biased region" description="Gly residues" evidence="3">
    <location>
        <begin position="39"/>
        <end position="48"/>
    </location>
</feature>
<dbReference type="CDD" id="cd06170">
    <property type="entry name" value="LuxR_C_like"/>
    <property type="match status" value="1"/>
</dbReference>
<dbReference type="Gene3D" id="1.25.40.10">
    <property type="entry name" value="Tetratricopeptide repeat domain"/>
    <property type="match status" value="1"/>
</dbReference>
<dbReference type="Pfam" id="PF14559">
    <property type="entry name" value="TPR_19"/>
    <property type="match status" value="1"/>
</dbReference>
<proteinExistence type="predicted"/>
<sequence>MSAPGPVDPGPAGRRPGPPGPGSSGPGSSGPVSRRPGSAGPGSAGPGSTGPSSPGAFPPEPADPLPGTLERDRELARITAALDSAAAGEGRVVVIEGRAGIGKTRLVQDTRALAGQRRFGRLQAIGDVLESAMPWGVVRQMVERSVSRYRGEVRERILAGPPGDALTALDGAAADPSEAELARTLHALWWVAVDLSATRPLLITVDDAHWADPSSLRFLAYLSRRIADLPIALVVATRPPGGNTGPLAQLSVSRQAERLLPRPLTEHALGDLVAARGVRPAPEVAAALHAAGGGNPFLTGVLVDELDALALPLDDPRTADRVGGLGPSTVFRAALGRVPADAVRLAGAAAVLGTAGDPWLAGEVADLGADELARAVEALVAANVLAGEQLAFPHPVVREAVLADLGPVARAALHARAATRLWTAKAPAERVAAHLSRAPRGTLPEAAGVLRRAAAALLAAGDPHTAASHLRRAVEERPDDPGLRAELGRALLRTGDAAGAREELRAAAAALPDAELPAAAASATAAVDGPDAAIAELVEAVSRRGPDAGRLHLEARLAVLRSFSPNHRRAASAHLGGYASLAGRTPDERTLLGLLAQTGRYEVWPASEVAATALRALSNGAYFDDATGSTDAMVAWVVALIALVAADGVEEGRREVERARSRVRAHGSPVEYAMVANAHSFLSWRLGDLGAMAADAEGALAAVRDEDPAPHVVALRATATHFLTYQGLERGDPVGVAEALARFDALHQETPRIMPTIWLHEPRALLALAGGDARTAREEAFRQRDAQAQAELDPPSVPWRDPAVRAALLLGDEDGALELAREQLALARKWGAATEVGAALRLLAHADARRRVGLLVESVAVLEASPARLHLAKSLADLGEALRVARRRADAREPLHRAMELAAACGATALRRRAAEALEALGDRPRRLVLPGAEALTASERRVADLAALGRANREIAQELFVTPKTVENHLGRIYTKLGISGRRDLARALA</sequence>
<dbReference type="Pfam" id="PF00196">
    <property type="entry name" value="GerE"/>
    <property type="match status" value="1"/>
</dbReference>
<dbReference type="RefSeq" id="WP_380646412.1">
    <property type="nucleotide sequence ID" value="NZ_JBHSJB010000011.1"/>
</dbReference>
<feature type="region of interest" description="Disordered" evidence="3">
    <location>
        <begin position="1"/>
        <end position="68"/>
    </location>
</feature>
<dbReference type="SMART" id="SM00421">
    <property type="entry name" value="HTH_LUXR"/>
    <property type="match status" value="1"/>
</dbReference>
<dbReference type="Proteomes" id="UP001595833">
    <property type="component" value="Unassembled WGS sequence"/>
</dbReference>
<reference evidence="6" key="1">
    <citation type="journal article" date="2019" name="Int. J. Syst. Evol. Microbiol.">
        <title>The Global Catalogue of Microorganisms (GCM) 10K type strain sequencing project: providing services to taxonomists for standard genome sequencing and annotation.</title>
        <authorList>
            <consortium name="The Broad Institute Genomics Platform"/>
            <consortium name="The Broad Institute Genome Sequencing Center for Infectious Disease"/>
            <person name="Wu L."/>
            <person name="Ma J."/>
        </authorList>
    </citation>
    <scope>NUCLEOTIDE SEQUENCE [LARGE SCALE GENOMIC DNA]</scope>
    <source>
        <strain evidence="6">KCTC 12848</strain>
    </source>
</reference>
<dbReference type="InterPro" id="IPR036388">
    <property type="entry name" value="WH-like_DNA-bd_sf"/>
</dbReference>
<dbReference type="Pfam" id="PF13191">
    <property type="entry name" value="AAA_16"/>
    <property type="match status" value="1"/>
</dbReference>
<feature type="domain" description="HTH luxR-type" evidence="4">
    <location>
        <begin position="929"/>
        <end position="991"/>
    </location>
</feature>
<dbReference type="SUPFAM" id="SSF52540">
    <property type="entry name" value="P-loop containing nucleoside triphosphate hydrolases"/>
    <property type="match status" value="1"/>
</dbReference>
<evidence type="ECO:0000313" key="5">
    <source>
        <dbReference type="EMBL" id="MFC5054844.1"/>
    </source>
</evidence>
<keyword evidence="2" id="KW-0067">ATP-binding</keyword>
<evidence type="ECO:0000256" key="3">
    <source>
        <dbReference type="SAM" id="MobiDB-lite"/>
    </source>
</evidence>
<protein>
    <submittedName>
        <fullName evidence="5">AAA family ATPase</fullName>
    </submittedName>
</protein>
<feature type="compositionally biased region" description="Low complexity" evidence="3">
    <location>
        <begin position="1"/>
        <end position="15"/>
    </location>
</feature>
<evidence type="ECO:0000256" key="2">
    <source>
        <dbReference type="ARBA" id="ARBA00022840"/>
    </source>
</evidence>
<feature type="compositionally biased region" description="Low complexity" evidence="3">
    <location>
        <begin position="29"/>
        <end position="38"/>
    </location>
</feature>
<dbReference type="SUPFAM" id="SSF48452">
    <property type="entry name" value="TPR-like"/>
    <property type="match status" value="1"/>
</dbReference>
<dbReference type="InterPro" id="IPR027417">
    <property type="entry name" value="P-loop_NTPase"/>
</dbReference>
<dbReference type="InterPro" id="IPR016032">
    <property type="entry name" value="Sig_transdc_resp-reg_C-effctor"/>
</dbReference>
<dbReference type="PROSITE" id="PS00622">
    <property type="entry name" value="HTH_LUXR_1"/>
    <property type="match status" value="1"/>
</dbReference>
<gene>
    <name evidence="5" type="ORF">ACFPFM_13885</name>
</gene>
<accession>A0ABV9XWX2</accession>
<name>A0ABV9XWX2_9PSEU</name>
<evidence type="ECO:0000259" key="4">
    <source>
        <dbReference type="PROSITE" id="PS50043"/>
    </source>
</evidence>